<dbReference type="AlphaFoldDB" id="A0A068SC82"/>
<proteinExistence type="predicted"/>
<dbReference type="Proteomes" id="UP000027586">
    <property type="component" value="Unassembled WGS sequence"/>
</dbReference>
<organism evidence="1 2">
    <name type="scientific">Lichtheimia corymbifera JMRC:FSU:9682</name>
    <dbReference type="NCBI Taxonomy" id="1263082"/>
    <lineage>
        <taxon>Eukaryota</taxon>
        <taxon>Fungi</taxon>
        <taxon>Fungi incertae sedis</taxon>
        <taxon>Mucoromycota</taxon>
        <taxon>Mucoromycotina</taxon>
        <taxon>Mucoromycetes</taxon>
        <taxon>Mucorales</taxon>
        <taxon>Lichtheimiaceae</taxon>
        <taxon>Lichtheimia</taxon>
    </lineage>
</organism>
<dbReference type="VEuPathDB" id="FungiDB:LCOR_10357.1"/>
<keyword evidence="2" id="KW-1185">Reference proteome</keyword>
<evidence type="ECO:0000313" key="2">
    <source>
        <dbReference type="Proteomes" id="UP000027586"/>
    </source>
</evidence>
<sequence length="168" mass="19265">MSRLILLKTDIVNLVVNAVIGKHATDKYKAVPIDWPNRMKSDVECEPASHRDRDLPQVLTEIQHDVDMKLYRRINEYCLQMIKQYGMPPVFPYNRARLGMSYVCVTYDLSSVFLDTTEDASMTERASRVIADVESRFNTVIDMLDTDDTNAKKRALDHLKEGVVIARA</sequence>
<name>A0A068SC82_9FUNG</name>
<accession>A0A068SC82</accession>
<protein>
    <submittedName>
        <fullName evidence="1">Uncharacterized protein</fullName>
    </submittedName>
</protein>
<evidence type="ECO:0000313" key="1">
    <source>
        <dbReference type="EMBL" id="CDH59545.1"/>
    </source>
</evidence>
<dbReference type="EMBL" id="CBTN010000072">
    <property type="protein sequence ID" value="CDH59545.1"/>
    <property type="molecule type" value="Genomic_DNA"/>
</dbReference>
<gene>
    <name evidence="1" type="ORF">LCOR_10357.1</name>
</gene>
<comment type="caution">
    <text evidence="1">The sequence shown here is derived from an EMBL/GenBank/DDBJ whole genome shotgun (WGS) entry which is preliminary data.</text>
</comment>
<dbReference type="OrthoDB" id="2289841at2759"/>
<reference evidence="1" key="1">
    <citation type="submission" date="2013-08" db="EMBL/GenBank/DDBJ databases">
        <title>Gene expansion shapes genome architecture in the human pathogen Lichtheimia corymbifera: an evolutionary genomics analysis in the ancient terrestrial Mucorales (Mucoromycotina).</title>
        <authorList>
            <person name="Schwartze V.U."/>
            <person name="Winter S."/>
            <person name="Shelest E."/>
            <person name="Marcet-Houben M."/>
            <person name="Horn F."/>
            <person name="Wehner S."/>
            <person name="Hoffmann K."/>
            <person name="Riege K."/>
            <person name="Sammeth M."/>
            <person name="Nowrousian M."/>
            <person name="Valiante V."/>
            <person name="Linde J."/>
            <person name="Jacobsen I.D."/>
            <person name="Marz M."/>
            <person name="Brakhage A.A."/>
            <person name="Gabaldon T."/>
            <person name="Bocker S."/>
            <person name="Voigt K."/>
        </authorList>
    </citation>
    <scope>NUCLEOTIDE SEQUENCE [LARGE SCALE GENOMIC DNA]</scope>
    <source>
        <strain evidence="1">FSU 9682</strain>
    </source>
</reference>